<protein>
    <submittedName>
        <fullName evidence="1">Uncharacterized protein</fullName>
    </submittedName>
</protein>
<organism evidence="1">
    <name type="scientific">Treponema denticola H-22</name>
    <dbReference type="NCBI Taxonomy" id="999432"/>
    <lineage>
        <taxon>Bacteria</taxon>
        <taxon>Pseudomonadati</taxon>
        <taxon>Spirochaetota</taxon>
        <taxon>Spirochaetia</taxon>
        <taxon>Spirochaetales</taxon>
        <taxon>Treponemataceae</taxon>
        <taxon>Treponema</taxon>
    </lineage>
</organism>
<dbReference type="HOGENOM" id="CLU_153955_1_0_12"/>
<dbReference type="RefSeq" id="WP_002683537.1">
    <property type="nucleotide sequence ID" value="NZ_CM001795.1"/>
</dbReference>
<evidence type="ECO:0000313" key="1">
    <source>
        <dbReference type="EMBL" id="EMB34964.1"/>
    </source>
</evidence>
<dbReference type="PATRIC" id="fig|999432.5.peg.758"/>
<gene>
    <name evidence="1" type="ORF">HMPREF9726_00730</name>
</gene>
<accession>A0A0E2E6D3</accession>
<proteinExistence type="predicted"/>
<dbReference type="AlphaFoldDB" id="A0A0E2E6D3"/>
<sequence>MEKMKNRNLLKQQDSLTSRTAIEAEILFAVCVIKKQALTGGKILARENKYSKKIGAVLVQQADRRSFEASAVLTLVYFYLLCNNKSYKKASGLLGVRYR</sequence>
<dbReference type="Proteomes" id="UP000011705">
    <property type="component" value="Chromosome"/>
</dbReference>
<reference evidence="1" key="1">
    <citation type="submission" date="2012-01" db="EMBL/GenBank/DDBJ databases">
        <title>The Genome Sequence of Treponema denticola H-22.</title>
        <authorList>
            <consortium name="The Broad Institute Genome Sequencing Platform"/>
            <person name="Earl A."/>
            <person name="Ward D."/>
            <person name="Feldgarden M."/>
            <person name="Gevers D."/>
            <person name="Blanton J.M."/>
            <person name="Fenno C.J."/>
            <person name="Baranova O.V."/>
            <person name="Mathney J."/>
            <person name="Dewhirst F.E."/>
            <person name="Izard J."/>
            <person name="Young S.K."/>
            <person name="Zeng Q."/>
            <person name="Gargeya S."/>
            <person name="Fitzgerald M."/>
            <person name="Haas B."/>
            <person name="Abouelleil A."/>
            <person name="Alvarado L."/>
            <person name="Arachchi H.M."/>
            <person name="Berlin A."/>
            <person name="Chapman S.B."/>
            <person name="Gearin G."/>
            <person name="Goldberg J."/>
            <person name="Griggs A."/>
            <person name="Gujja S."/>
            <person name="Hansen M."/>
            <person name="Heiman D."/>
            <person name="Howarth C."/>
            <person name="Larimer J."/>
            <person name="Lui A."/>
            <person name="MacDonald P.J.P."/>
            <person name="McCowen C."/>
            <person name="Montmayeur A."/>
            <person name="Murphy C."/>
            <person name="Neiman D."/>
            <person name="Pearson M."/>
            <person name="Priest M."/>
            <person name="Roberts A."/>
            <person name="Saif S."/>
            <person name="Shea T."/>
            <person name="Sisk P."/>
            <person name="Stolte C."/>
            <person name="Sykes S."/>
            <person name="Wortman J."/>
            <person name="Nusbaum C."/>
            <person name="Birren B."/>
        </authorList>
    </citation>
    <scope>NUCLEOTIDE SEQUENCE [LARGE SCALE GENOMIC DNA]</scope>
    <source>
        <strain evidence="1">H-22</strain>
    </source>
</reference>
<comment type="caution">
    <text evidence="1">The sequence shown here is derived from an EMBL/GenBank/DDBJ whole genome shotgun (WGS) entry which is preliminary data.</text>
</comment>
<dbReference type="EMBL" id="AGDV01000006">
    <property type="protein sequence ID" value="EMB34964.1"/>
    <property type="molecule type" value="Genomic_DNA"/>
</dbReference>
<name>A0A0E2E6D3_TREDN</name>